<dbReference type="InterPro" id="IPR050509">
    <property type="entry name" value="CoA-transferase_III"/>
</dbReference>
<keyword evidence="1" id="KW-0413">Isomerase</keyword>
<dbReference type="GO" id="GO:0008111">
    <property type="term" value="F:alpha-methylacyl-CoA racemase activity"/>
    <property type="evidence" value="ECO:0007669"/>
    <property type="project" value="UniProtKB-EC"/>
</dbReference>
<evidence type="ECO:0000313" key="1">
    <source>
        <dbReference type="EMBL" id="AGC71071.1"/>
    </source>
</evidence>
<sequence length="416" mass="44091">MSGMLLGTAHNWFPANPCDRDSNGVTIGVVTYIKSTGPLAGVRVIELVGIGPGPFAAMLLADLGAEVIRVDRPKPGGLQVAAPERDLLGRGRRSVALDLKSERGRRVLLDLVAHADGLIEGFRPGVTERLGIGPDDCFAVNPRLVYGRMTGWGQDGPLAHTAGHDINYIATAGALDPIGRAGGPPQVPLNLLGDFAGGSMYLVAGMLAALLHARSTGEGQVVDAAIVDGAAHLLGMITTLHNNGSWSDQRGTNLLDTGAPFYDVYRTADDRWMSVGGLEPQFWAAMIGILESQGFTDIPDRNDPSLWSDLRTRLQAIFEQRTQAEWSSLFEGTEACVAPVVPLGEAPEHAHLKARGTYLKHEGQVQAAPAPRFSVTPAKLGLAPRPTGADTRAVLTDWGIDDVDSLINDGIAVDNN</sequence>
<reference evidence="1" key="1">
    <citation type="submission" date="2012-09" db="EMBL/GenBank/DDBJ databases">
        <title>Metagenomic Characterization of a Microbial Community in Wastewater Detects High Levels of Antibiotic Resistance.</title>
        <authorList>
            <person name="Abrams M."/>
            <person name="Caldwell A."/>
            <person name="Vandaei E."/>
            <person name="Lee W."/>
            <person name="Perrott J."/>
            <person name="Khan S.Y."/>
            <person name="Ta J."/>
            <person name="Romero D."/>
            <person name="Nguyen V."/>
            <person name="Pourmand N."/>
            <person name="Ouverney C.C."/>
        </authorList>
    </citation>
    <scope>NUCLEOTIDE SEQUENCE</scope>
</reference>
<dbReference type="Gene3D" id="3.30.1540.10">
    <property type="entry name" value="formyl-coa transferase, domain 3"/>
    <property type="match status" value="1"/>
</dbReference>
<dbReference type="AlphaFoldDB" id="L7VUW0"/>
<dbReference type="SUPFAM" id="SSF89796">
    <property type="entry name" value="CoA-transferase family III (CaiB/BaiF)"/>
    <property type="match status" value="1"/>
</dbReference>
<dbReference type="InterPro" id="IPR023606">
    <property type="entry name" value="CoA-Trfase_III_dom_1_sf"/>
</dbReference>
<dbReference type="EMBL" id="JX649861">
    <property type="protein sequence ID" value="AGC71071.1"/>
    <property type="molecule type" value="Genomic_DNA"/>
</dbReference>
<dbReference type="InterPro" id="IPR003673">
    <property type="entry name" value="CoA-Trfase_fam_III"/>
</dbReference>
<organism evidence="1">
    <name type="scientific">uncultured bacterium A1Q1_fos_324</name>
    <dbReference type="NCBI Taxonomy" id="1256572"/>
    <lineage>
        <taxon>Bacteria</taxon>
        <taxon>environmental samples</taxon>
    </lineage>
</organism>
<proteinExistence type="predicted"/>
<dbReference type="Gene3D" id="3.40.50.10540">
    <property type="entry name" value="Crotonobetainyl-coa:carnitine coa-transferase, domain 1"/>
    <property type="match status" value="1"/>
</dbReference>
<protein>
    <submittedName>
        <fullName evidence="1">Alpha-methylacyl-CoA racemase</fullName>
        <ecNumber evidence="1">5.1.99.4</ecNumber>
    </submittedName>
</protein>
<dbReference type="Pfam" id="PF02515">
    <property type="entry name" value="CoA_transf_3"/>
    <property type="match status" value="1"/>
</dbReference>
<dbReference type="PANTHER" id="PTHR48228:SF5">
    <property type="entry name" value="ALPHA-METHYLACYL-COA RACEMASE"/>
    <property type="match status" value="1"/>
</dbReference>
<dbReference type="InterPro" id="IPR044855">
    <property type="entry name" value="CoA-Trfase_III_dom3_sf"/>
</dbReference>
<accession>L7VUW0</accession>
<name>L7VUW0_9BACT</name>
<dbReference type="PANTHER" id="PTHR48228">
    <property type="entry name" value="SUCCINYL-COA--D-CITRAMALATE COA-TRANSFERASE"/>
    <property type="match status" value="1"/>
</dbReference>
<dbReference type="EC" id="5.1.99.4" evidence="1"/>